<dbReference type="NCBIfam" id="TIGR02285">
    <property type="entry name" value="TIGR02285 family protein"/>
    <property type="match status" value="1"/>
</dbReference>
<evidence type="ECO:0000256" key="1">
    <source>
        <dbReference type="SAM" id="Phobius"/>
    </source>
</evidence>
<keyword evidence="1" id="KW-1133">Transmembrane helix</keyword>
<dbReference type="Proteomes" id="UP000006365">
    <property type="component" value="Chromosome"/>
</dbReference>
<name>A0A7U4DP26_DESPD</name>
<protein>
    <submittedName>
        <fullName evidence="3">Extracellular solute-binding protein family 3</fullName>
    </submittedName>
</protein>
<gene>
    <name evidence="3" type="ordered locus">Despr_1462</name>
</gene>
<accession>A0A7U4DP26</accession>
<dbReference type="EMBL" id="CP002364">
    <property type="protein sequence ID" value="ADW17617.1"/>
    <property type="molecule type" value="Genomic_DNA"/>
</dbReference>
<keyword evidence="1" id="KW-0812">Transmembrane</keyword>
<proteinExistence type="predicted"/>
<keyword evidence="4" id="KW-1185">Reference proteome</keyword>
<dbReference type="SMART" id="SM00062">
    <property type="entry name" value="PBPb"/>
    <property type="match status" value="1"/>
</dbReference>
<dbReference type="SUPFAM" id="SSF53850">
    <property type="entry name" value="Periplasmic binding protein-like II"/>
    <property type="match status" value="1"/>
</dbReference>
<evidence type="ECO:0000259" key="2">
    <source>
        <dbReference type="SMART" id="SM00062"/>
    </source>
</evidence>
<feature type="domain" description="Solute-binding protein family 3/N-terminal" evidence="2">
    <location>
        <begin position="77"/>
        <end position="322"/>
    </location>
</feature>
<sequence>MTDGAVAGIDNHCLPVRSARLPRHPLESCACGMRTVGQRTSASRFCPWVSWRAANLLAMTLVALVFALPFPAGARDTITWMEVDMPPFLIQEGIDRNQGYGDVVSAILRQRLPEYDHQEMVTNAIRRFSAFEKGEHVCMVGLYRTPEREAFMHFSIPTFLTMPAALIVRKDKLARFGGGPRISLDAVLGNPDLAIGFSKDRSYGTSVDAVLKAHGQRENLLLFTGQKLPPNFFAMLMRDRLDGLIGLPDEALYQAEQLGLREQLATLLIEENQQGYEGWMCAVGCAKTEWGKAVIDKINAILIQERPSERYRQAYERWLDANSKQRYRHLYQQVFLRTIP</sequence>
<keyword evidence="1" id="KW-0472">Membrane</keyword>
<dbReference type="KEGG" id="dpr:Despr_1462"/>
<dbReference type="InterPro" id="IPR011972">
    <property type="entry name" value="CHP02285"/>
</dbReference>
<evidence type="ECO:0000313" key="3">
    <source>
        <dbReference type="EMBL" id="ADW17617.1"/>
    </source>
</evidence>
<dbReference type="Gene3D" id="3.40.190.10">
    <property type="entry name" value="Periplasmic binding protein-like II"/>
    <property type="match status" value="2"/>
</dbReference>
<dbReference type="Pfam" id="PF00497">
    <property type="entry name" value="SBP_bac_3"/>
    <property type="match status" value="1"/>
</dbReference>
<reference evidence="3 4" key="1">
    <citation type="journal article" date="2011" name="Stand. Genomic Sci.">
        <title>Complete genome sequence of Desulfobulbus propionicus type strain (1pr3).</title>
        <authorList>
            <person name="Pagani I."/>
            <person name="Lapidus A."/>
            <person name="Nolan M."/>
            <person name="Lucas S."/>
            <person name="Hammon N."/>
            <person name="Deshpande S."/>
            <person name="Cheng J.F."/>
            <person name="Chertkov O."/>
            <person name="Davenport K."/>
            <person name="Tapia R."/>
            <person name="Han C."/>
            <person name="Goodwin L."/>
            <person name="Pitluck S."/>
            <person name="Liolios K."/>
            <person name="Mavromatis K."/>
            <person name="Ivanova N."/>
            <person name="Mikhailova N."/>
            <person name="Pati A."/>
            <person name="Chen A."/>
            <person name="Palaniappan K."/>
            <person name="Land M."/>
            <person name="Hauser L."/>
            <person name="Chang Y.J."/>
            <person name="Jeffries C.D."/>
            <person name="Detter J.C."/>
            <person name="Brambilla E."/>
            <person name="Kannan K.P."/>
            <person name="Djao O.D."/>
            <person name="Rohde M."/>
            <person name="Pukall R."/>
            <person name="Spring S."/>
            <person name="Goker M."/>
            <person name="Sikorski J."/>
            <person name="Woyke T."/>
            <person name="Bristow J."/>
            <person name="Eisen J.A."/>
            <person name="Markowitz V."/>
            <person name="Hugenholtz P."/>
            <person name="Kyrpides N.C."/>
            <person name="Klenk H.P."/>
        </authorList>
    </citation>
    <scope>NUCLEOTIDE SEQUENCE [LARGE SCALE GENOMIC DNA]</scope>
    <source>
        <strain evidence="4">ATCC 33891 / DSM 2032 / 1pr3</strain>
    </source>
</reference>
<dbReference type="InterPro" id="IPR001638">
    <property type="entry name" value="Solute-binding_3/MltF_N"/>
</dbReference>
<organism evidence="3 4">
    <name type="scientific">Desulfobulbus propionicus (strain ATCC 33891 / DSM 2032 / VKM B-1956 / 1pr3)</name>
    <dbReference type="NCBI Taxonomy" id="577650"/>
    <lineage>
        <taxon>Bacteria</taxon>
        <taxon>Pseudomonadati</taxon>
        <taxon>Thermodesulfobacteriota</taxon>
        <taxon>Desulfobulbia</taxon>
        <taxon>Desulfobulbales</taxon>
        <taxon>Desulfobulbaceae</taxon>
        <taxon>Desulfobulbus</taxon>
    </lineage>
</organism>
<dbReference type="AlphaFoldDB" id="A0A7U4DP26"/>
<feature type="transmembrane region" description="Helical" evidence="1">
    <location>
        <begin position="53"/>
        <end position="72"/>
    </location>
</feature>
<evidence type="ECO:0000313" key="4">
    <source>
        <dbReference type="Proteomes" id="UP000006365"/>
    </source>
</evidence>